<dbReference type="Proteomes" id="UP000271087">
    <property type="component" value="Unassembled WGS sequence"/>
</dbReference>
<dbReference type="SUPFAM" id="SSF50486">
    <property type="entry name" value="FMT C-terminal domain-like"/>
    <property type="match status" value="1"/>
</dbReference>
<reference evidence="2 3" key="2">
    <citation type="submission" date="2018-08" db="EMBL/GenBank/DDBJ databases">
        <authorList>
            <person name="Laetsch R D."/>
            <person name="Stevens L."/>
            <person name="Kumar S."/>
            <person name="Blaxter L. M."/>
        </authorList>
    </citation>
    <scope>NUCLEOTIDE SEQUENCE [LARGE SCALE GENOMIC DNA]</scope>
</reference>
<evidence type="ECO:0000313" key="4">
    <source>
        <dbReference type="WBParaSite" id="nOo.2.0.1.t03233-RA"/>
    </source>
</evidence>
<evidence type="ECO:0000313" key="2">
    <source>
        <dbReference type="EMBL" id="VDK68384.1"/>
    </source>
</evidence>
<sequence length="132" mass="14248">MSTNDTSGPTIANASNEQKPGVHRNVSVNRFQVLKLKLDSADLPTSSVDTAVNVQPKKAKIQKAASEPPSSLSMMMALERQNSAAGGFEWDFLNGIIIEVEAHTGKDSPACHAARVYNIRTSVIFGFDTIFL</sequence>
<keyword evidence="3" id="KW-1185">Reference proteome</keyword>
<accession>A0A182E5F3</accession>
<gene>
    <name evidence="2" type="ORF">NOO_LOCUS3233</name>
</gene>
<reference evidence="4" key="1">
    <citation type="submission" date="2016-06" db="UniProtKB">
        <authorList>
            <consortium name="WormBaseParasite"/>
        </authorList>
    </citation>
    <scope>IDENTIFICATION</scope>
</reference>
<feature type="region of interest" description="Disordered" evidence="1">
    <location>
        <begin position="1"/>
        <end position="24"/>
    </location>
</feature>
<organism evidence="4">
    <name type="scientific">Onchocerca ochengi</name>
    <name type="common">Filarial nematode worm</name>
    <dbReference type="NCBI Taxonomy" id="42157"/>
    <lineage>
        <taxon>Eukaryota</taxon>
        <taxon>Metazoa</taxon>
        <taxon>Ecdysozoa</taxon>
        <taxon>Nematoda</taxon>
        <taxon>Chromadorea</taxon>
        <taxon>Rhabditida</taxon>
        <taxon>Spirurina</taxon>
        <taxon>Spiruromorpha</taxon>
        <taxon>Filarioidea</taxon>
        <taxon>Onchocercidae</taxon>
        <taxon>Onchocerca</taxon>
    </lineage>
</organism>
<dbReference type="InterPro" id="IPR011034">
    <property type="entry name" value="Formyl_transferase-like_C_sf"/>
</dbReference>
<evidence type="ECO:0000256" key="1">
    <source>
        <dbReference type="SAM" id="MobiDB-lite"/>
    </source>
</evidence>
<feature type="compositionally biased region" description="Polar residues" evidence="1">
    <location>
        <begin position="1"/>
        <end position="18"/>
    </location>
</feature>
<dbReference type="AlphaFoldDB" id="A0A182E5F3"/>
<name>A0A182E5F3_ONCOC</name>
<evidence type="ECO:0000313" key="3">
    <source>
        <dbReference type="Proteomes" id="UP000271087"/>
    </source>
</evidence>
<dbReference type="EMBL" id="UYRW01000596">
    <property type="protein sequence ID" value="VDK68384.1"/>
    <property type="molecule type" value="Genomic_DNA"/>
</dbReference>
<dbReference type="GO" id="GO:0003824">
    <property type="term" value="F:catalytic activity"/>
    <property type="evidence" value="ECO:0007669"/>
    <property type="project" value="InterPro"/>
</dbReference>
<protein>
    <submittedName>
        <fullName evidence="4">LSM14 domain-containing protein</fullName>
    </submittedName>
</protein>
<dbReference type="WBParaSite" id="nOo.2.0.1.t03233-RA">
    <property type="protein sequence ID" value="nOo.2.0.1.t03233-RA"/>
    <property type="gene ID" value="nOo.2.0.1.g03233"/>
</dbReference>
<dbReference type="OrthoDB" id="5841527at2759"/>
<proteinExistence type="predicted"/>